<name>A0AAW5VLN4_9LEPT</name>
<proteinExistence type="predicted"/>
<evidence type="ECO:0000313" key="4">
    <source>
        <dbReference type="Proteomes" id="UP001208912"/>
    </source>
</evidence>
<dbReference type="AlphaFoldDB" id="A0AAW5VLN4"/>
<dbReference type="GO" id="GO:0003824">
    <property type="term" value="F:catalytic activity"/>
    <property type="evidence" value="ECO:0007669"/>
    <property type="project" value="InterPro"/>
</dbReference>
<sequence>MPIDLILFHSKLEDLRKKYEHLHYLETDPICFPKKYKDPLDMEVVSFISCLYAYGNVKSIQRFLEPIFEFLGPSPYQSLRKEGEPFDSFLKNLGVYRFQTKKDNQIFFLTLARVLRNLETKSPLFESKLIDCHGKFEEEISISQFQKFWEDELKTTLGKRSLSYGLQFLIGKPEAKSPKKRLSLFLRWMVRKSYPDFGLYQKIQPNQIPFPLDVHIQKLIRILGITDRKSFGVKEAYLIKEFFKEISPTDPLLYDFYLTRVGIIERCNAKYEKGICEVCYLKDVCLVFGSATGN</sequence>
<keyword evidence="4" id="KW-1185">Reference proteome</keyword>
<organism evidence="2 3">
    <name type="scientific">Leptospira soteropolitanensis</name>
    <dbReference type="NCBI Taxonomy" id="2950025"/>
    <lineage>
        <taxon>Bacteria</taxon>
        <taxon>Pseudomonadati</taxon>
        <taxon>Spirochaetota</taxon>
        <taxon>Spirochaetia</taxon>
        <taxon>Leptospirales</taxon>
        <taxon>Leptospiraceae</taxon>
        <taxon>Leptospira</taxon>
    </lineage>
</organism>
<evidence type="ECO:0000313" key="3">
    <source>
        <dbReference type="Proteomes" id="UP001208540"/>
    </source>
</evidence>
<comment type="caution">
    <text evidence="2">The sequence shown here is derived from an EMBL/GenBank/DDBJ whole genome shotgun (WGS) entry which is preliminary data.</text>
</comment>
<dbReference type="Proteomes" id="UP001208912">
    <property type="component" value="Unassembled WGS sequence"/>
</dbReference>
<dbReference type="EMBL" id="JAMQPL010000004">
    <property type="protein sequence ID" value="MCW7530827.1"/>
    <property type="molecule type" value="Genomic_DNA"/>
</dbReference>
<dbReference type="GO" id="GO:0006281">
    <property type="term" value="P:DNA repair"/>
    <property type="evidence" value="ECO:0007669"/>
    <property type="project" value="InterPro"/>
</dbReference>
<reference evidence="2 4" key="1">
    <citation type="submission" date="2022-06" db="EMBL/GenBank/DDBJ databases">
        <title>Leptospira isolates from biofilms formed at urban environments.</title>
        <authorList>
            <person name="Ribeiro P.S."/>
            <person name="Sousa T."/>
            <person name="Carvalho N."/>
            <person name="Aburjaile F."/>
            <person name="Neves F."/>
            <person name="Oliveira D."/>
            <person name="Blanco L."/>
            <person name="Lima J."/>
            <person name="Costa F."/>
            <person name="Brenig B."/>
            <person name="Soares S."/>
            <person name="Ramos R."/>
            <person name="Goes-Neto A."/>
            <person name="Matiuzzi M."/>
            <person name="Azevedo V."/>
            <person name="Ristow P."/>
        </authorList>
    </citation>
    <scope>NUCLEOTIDE SEQUENCE</scope>
    <source>
        <strain evidence="1 4">VSF19</strain>
        <strain evidence="2">VSF20</strain>
    </source>
</reference>
<dbReference type="EMBL" id="JAMQPM010000004">
    <property type="protein sequence ID" value="MCW7526784.1"/>
    <property type="molecule type" value="Genomic_DNA"/>
</dbReference>
<evidence type="ECO:0000313" key="1">
    <source>
        <dbReference type="EMBL" id="MCW7526784.1"/>
    </source>
</evidence>
<dbReference type="InterPro" id="IPR014127">
    <property type="entry name" value="CHP02757"/>
</dbReference>
<dbReference type="SUPFAM" id="SSF48150">
    <property type="entry name" value="DNA-glycosylase"/>
    <property type="match status" value="1"/>
</dbReference>
<protein>
    <submittedName>
        <fullName evidence="2">TIGR02757 family protein</fullName>
    </submittedName>
</protein>
<dbReference type="Pfam" id="PF09674">
    <property type="entry name" value="DUF2400"/>
    <property type="match status" value="1"/>
</dbReference>
<accession>A0AAW5VLN4</accession>
<gene>
    <name evidence="1" type="ORF">ND861_10535</name>
    <name evidence="2" type="ORF">ND862_11430</name>
</gene>
<dbReference type="NCBIfam" id="TIGR02757">
    <property type="entry name" value="TIGR02757 family protein"/>
    <property type="match status" value="1"/>
</dbReference>
<dbReference type="Proteomes" id="UP001208540">
    <property type="component" value="Unassembled WGS sequence"/>
</dbReference>
<dbReference type="RefSeq" id="WP_265352019.1">
    <property type="nucleotide sequence ID" value="NZ_JAMQPL010000004.1"/>
</dbReference>
<evidence type="ECO:0000313" key="2">
    <source>
        <dbReference type="EMBL" id="MCW7530827.1"/>
    </source>
</evidence>
<dbReference type="InterPro" id="IPR011257">
    <property type="entry name" value="DNA_glycosylase"/>
</dbReference>